<sequence>MTLDWEVHHDCIKQLYMKQDMKLSELREVMKREHSFNASRWGWRKNLTQSEWEYLGKHITKRKKSGKASEVIFNGHVIPSKKVNKEISRHCLPKFTSVSSPSTPLDISIRTPRILSPGPNNSWEKYALQESIPPLMNHKRKRGDTDIIHSRRRRRRGEPSAQSTSLGKAPPVSVMKDSSLPFHVFVDYMESLDFANLEIDSLPLLVGNFFDSGQYFPSYFIDIPVHAEDRDIELFFGDSLDRSFQDSTSEGRFNGSFDGFYESFASILIPPKRYEDRLDANVELQQRLPSLLANMPERKKGEIQSFVDILLGPPGYHAGLCMLEVVVYLFSNRLVLRHDCKPIFQWIVDRMPSRSLSAIFRTKIPTLRQFQSTLLLYAIETSRIFLVRDLMELETSREDVANCSKYLAEAVRQNNLEMVELLLASGSQTYSTGRRSHLAICLVQTVGVSVDIAQALSATGYKFDEIYRSESPCTAAIKRGEFQLAQ</sequence>
<dbReference type="PANTHER" id="PTHR38788">
    <property type="entry name" value="CLR5 DOMAIN-CONTAINING PROTEIN"/>
    <property type="match status" value="1"/>
</dbReference>
<gene>
    <name evidence="3" type="ORF">HYALB_00002556</name>
</gene>
<evidence type="ECO:0000259" key="2">
    <source>
        <dbReference type="Pfam" id="PF14420"/>
    </source>
</evidence>
<evidence type="ECO:0000313" key="3">
    <source>
        <dbReference type="EMBL" id="CAG8980558.1"/>
    </source>
</evidence>
<comment type="caution">
    <text evidence="3">The sequence shown here is derived from an EMBL/GenBank/DDBJ whole genome shotgun (WGS) entry which is preliminary data.</text>
</comment>
<dbReference type="Proteomes" id="UP000701801">
    <property type="component" value="Unassembled WGS sequence"/>
</dbReference>
<evidence type="ECO:0000256" key="1">
    <source>
        <dbReference type="SAM" id="MobiDB-lite"/>
    </source>
</evidence>
<dbReference type="Pfam" id="PF14420">
    <property type="entry name" value="Clr5"/>
    <property type="match status" value="1"/>
</dbReference>
<protein>
    <recommendedName>
        <fullName evidence="2">Clr5 domain-containing protein</fullName>
    </recommendedName>
</protein>
<name>A0A9N9LTP9_9HELO</name>
<reference evidence="3" key="1">
    <citation type="submission" date="2021-07" db="EMBL/GenBank/DDBJ databases">
        <authorList>
            <person name="Durling M."/>
        </authorList>
    </citation>
    <scope>NUCLEOTIDE SEQUENCE</scope>
</reference>
<dbReference type="AlphaFoldDB" id="A0A9N9LTP9"/>
<organism evidence="3 4">
    <name type="scientific">Hymenoscyphus albidus</name>
    <dbReference type="NCBI Taxonomy" id="595503"/>
    <lineage>
        <taxon>Eukaryota</taxon>
        <taxon>Fungi</taxon>
        <taxon>Dikarya</taxon>
        <taxon>Ascomycota</taxon>
        <taxon>Pezizomycotina</taxon>
        <taxon>Leotiomycetes</taxon>
        <taxon>Helotiales</taxon>
        <taxon>Helotiaceae</taxon>
        <taxon>Hymenoscyphus</taxon>
    </lineage>
</organism>
<dbReference type="PANTHER" id="PTHR38788:SF3">
    <property type="entry name" value="CLR5 DOMAIN-CONTAINING PROTEIN"/>
    <property type="match status" value="1"/>
</dbReference>
<proteinExistence type="predicted"/>
<feature type="region of interest" description="Disordered" evidence="1">
    <location>
        <begin position="137"/>
        <end position="172"/>
    </location>
</feature>
<dbReference type="OrthoDB" id="3563782at2759"/>
<dbReference type="InterPro" id="IPR025676">
    <property type="entry name" value="Clr5_dom"/>
</dbReference>
<feature type="domain" description="Clr5" evidence="2">
    <location>
        <begin position="1"/>
        <end position="48"/>
    </location>
</feature>
<evidence type="ECO:0000313" key="4">
    <source>
        <dbReference type="Proteomes" id="UP000701801"/>
    </source>
</evidence>
<keyword evidence="4" id="KW-1185">Reference proteome</keyword>
<dbReference type="EMBL" id="CAJVRM010000396">
    <property type="protein sequence ID" value="CAG8980558.1"/>
    <property type="molecule type" value="Genomic_DNA"/>
</dbReference>
<accession>A0A9N9LTP9</accession>